<sequence>MPSVLRARYQDKRGQEKGKIGDAPAKGQALCRALSSKCSALFISWQGRREMSDPGSARPAVLSPGFQKLLALLCHPALGFRNEKEMEAEAPIESVEQVPREPFCATSHPGLYRKLAGRDGGGPFGGRWVETLLREQDFGVPALGTLF</sequence>
<evidence type="ECO:0000313" key="3">
    <source>
        <dbReference type="Proteomes" id="UP001176941"/>
    </source>
</evidence>
<accession>A0ABN8XY95</accession>
<dbReference type="EMBL" id="OX459946">
    <property type="protein sequence ID" value="CAI9153635.1"/>
    <property type="molecule type" value="Genomic_DNA"/>
</dbReference>
<keyword evidence="3" id="KW-1185">Reference proteome</keyword>
<name>A0ABN8XY95_RANTA</name>
<reference evidence="2" key="1">
    <citation type="submission" date="2023-04" db="EMBL/GenBank/DDBJ databases">
        <authorList>
            <consortium name="ELIXIR-Norway"/>
        </authorList>
    </citation>
    <scope>NUCLEOTIDE SEQUENCE [LARGE SCALE GENOMIC DNA]</scope>
</reference>
<gene>
    <name evidence="2" type="ORF">MRATA1EN1_LOCUS2597</name>
</gene>
<feature type="region of interest" description="Disordered" evidence="1">
    <location>
        <begin position="1"/>
        <end position="22"/>
    </location>
</feature>
<protein>
    <submittedName>
        <fullName evidence="2">Uncharacterized protein</fullName>
    </submittedName>
</protein>
<evidence type="ECO:0000313" key="2">
    <source>
        <dbReference type="EMBL" id="CAI9153635.1"/>
    </source>
</evidence>
<proteinExistence type="predicted"/>
<feature type="compositionally biased region" description="Basic and acidic residues" evidence="1">
    <location>
        <begin position="8"/>
        <end position="20"/>
    </location>
</feature>
<evidence type="ECO:0000256" key="1">
    <source>
        <dbReference type="SAM" id="MobiDB-lite"/>
    </source>
</evidence>
<organism evidence="2 3">
    <name type="scientific">Rangifer tarandus platyrhynchus</name>
    <name type="common">Svalbard reindeer</name>
    <dbReference type="NCBI Taxonomy" id="3082113"/>
    <lineage>
        <taxon>Eukaryota</taxon>
        <taxon>Metazoa</taxon>
        <taxon>Chordata</taxon>
        <taxon>Craniata</taxon>
        <taxon>Vertebrata</taxon>
        <taxon>Euteleostomi</taxon>
        <taxon>Mammalia</taxon>
        <taxon>Eutheria</taxon>
        <taxon>Laurasiatheria</taxon>
        <taxon>Artiodactyla</taxon>
        <taxon>Ruminantia</taxon>
        <taxon>Pecora</taxon>
        <taxon>Cervidae</taxon>
        <taxon>Odocoileinae</taxon>
        <taxon>Rangifer</taxon>
    </lineage>
</organism>
<dbReference type="Proteomes" id="UP001176941">
    <property type="component" value="Chromosome 10"/>
</dbReference>